<keyword evidence="6 7" id="KW-0472">Membrane</keyword>
<feature type="transmembrane region" description="Helical" evidence="7">
    <location>
        <begin position="329"/>
        <end position="350"/>
    </location>
</feature>
<feature type="transmembrane region" description="Helical" evidence="7">
    <location>
        <begin position="53"/>
        <end position="73"/>
    </location>
</feature>
<dbReference type="EMBL" id="CP136862">
    <property type="protein sequence ID" value="WOJ91441.1"/>
    <property type="molecule type" value="Genomic_DNA"/>
</dbReference>
<evidence type="ECO:0000256" key="4">
    <source>
        <dbReference type="ARBA" id="ARBA00022692"/>
    </source>
</evidence>
<feature type="transmembrane region" description="Helical" evidence="7">
    <location>
        <begin position="172"/>
        <end position="192"/>
    </location>
</feature>
<sequence length="354" mass="37251">MDAVPAAPDPSILGGPARVVRSHPGYATGIWPGLFLTGLIAGLAFALREIPGVSTFSPMILAIIIGIAFHNILGTPRRAKAGVTFTLKRVLRLAIVLLGLQLTASQVAEVGGAGIAIIMATLIATFLFTKWLGHIIGVERKLAELIGAGTSICGASAVIATNTVTEAHDEDVAYAVACVTVFGSISMFLYPALPTLLHLDPHAYGLWAGASIHEIAQVIAATFQDGRQAGEFGTIAKLSRVMMLAPMVIALGFYSARRRVAHAHGQLRRTPPMPWFVLGFIVLVAVNSAIAIPGPTKAWIIQLTTFLLSASLAAMGLETDIRKLKAKGVRPLLLGAASWLFISAFSLLLVKLAG</sequence>
<evidence type="ECO:0000256" key="7">
    <source>
        <dbReference type="SAM" id="Phobius"/>
    </source>
</evidence>
<evidence type="ECO:0000313" key="9">
    <source>
        <dbReference type="Proteomes" id="UP001626536"/>
    </source>
</evidence>
<comment type="similarity">
    <text evidence="2">Belongs to the UPF0324 family.</text>
</comment>
<feature type="transmembrane region" description="Helical" evidence="7">
    <location>
        <begin position="110"/>
        <end position="129"/>
    </location>
</feature>
<dbReference type="InterPro" id="IPR018383">
    <property type="entry name" value="UPF0324_pro"/>
</dbReference>
<dbReference type="PANTHER" id="PTHR30106">
    <property type="entry name" value="INNER MEMBRANE PROTEIN YEIH-RELATED"/>
    <property type="match status" value="1"/>
</dbReference>
<evidence type="ECO:0000256" key="1">
    <source>
        <dbReference type="ARBA" id="ARBA00004651"/>
    </source>
</evidence>
<feature type="transmembrane region" description="Helical" evidence="7">
    <location>
        <begin position="298"/>
        <end position="317"/>
    </location>
</feature>
<gene>
    <name evidence="8" type="ORF">RZS28_03490</name>
</gene>
<dbReference type="Pfam" id="PF03601">
    <property type="entry name" value="Cons_hypoth698"/>
    <property type="match status" value="1"/>
</dbReference>
<dbReference type="PANTHER" id="PTHR30106:SF2">
    <property type="entry name" value="UPF0324 INNER MEMBRANE PROTEIN YEIH"/>
    <property type="match status" value="1"/>
</dbReference>
<dbReference type="Proteomes" id="UP001626536">
    <property type="component" value="Chromosome"/>
</dbReference>
<proteinExistence type="inferred from homology"/>
<comment type="subcellular location">
    <subcellularLocation>
        <location evidence="1">Cell membrane</location>
        <topology evidence="1">Multi-pass membrane protein</topology>
    </subcellularLocation>
</comment>
<evidence type="ECO:0000256" key="3">
    <source>
        <dbReference type="ARBA" id="ARBA00022475"/>
    </source>
</evidence>
<reference evidence="8 9" key="1">
    <citation type="submission" date="2023-10" db="EMBL/GenBank/DDBJ databases">
        <title>Novel methanotroph of the genus Methylocapsa from a subarctic wetland.</title>
        <authorList>
            <person name="Belova S.E."/>
            <person name="Oshkin I.Y."/>
            <person name="Miroshnikov K."/>
            <person name="Dedysh S.N."/>
        </authorList>
    </citation>
    <scope>NUCLEOTIDE SEQUENCE [LARGE SCALE GENOMIC DNA]</scope>
    <source>
        <strain evidence="8 9">RX1</strain>
    </source>
</reference>
<keyword evidence="9" id="KW-1185">Reference proteome</keyword>
<feature type="transmembrane region" description="Helical" evidence="7">
    <location>
        <begin position="275"/>
        <end position="292"/>
    </location>
</feature>
<name>A0ABZ0HZW1_9HYPH</name>
<keyword evidence="4 7" id="KW-0812">Transmembrane</keyword>
<evidence type="ECO:0000256" key="5">
    <source>
        <dbReference type="ARBA" id="ARBA00022989"/>
    </source>
</evidence>
<organism evidence="8 9">
    <name type="scientific">Methylocapsa polymorpha</name>
    <dbReference type="NCBI Taxonomy" id="3080828"/>
    <lineage>
        <taxon>Bacteria</taxon>
        <taxon>Pseudomonadati</taxon>
        <taxon>Pseudomonadota</taxon>
        <taxon>Alphaproteobacteria</taxon>
        <taxon>Hyphomicrobiales</taxon>
        <taxon>Beijerinckiaceae</taxon>
        <taxon>Methylocapsa</taxon>
    </lineage>
</organism>
<evidence type="ECO:0000256" key="6">
    <source>
        <dbReference type="ARBA" id="ARBA00023136"/>
    </source>
</evidence>
<feature type="transmembrane region" description="Helical" evidence="7">
    <location>
        <begin position="235"/>
        <end position="254"/>
    </location>
</feature>
<keyword evidence="3" id="KW-1003">Cell membrane</keyword>
<accession>A0ABZ0HZW1</accession>
<keyword evidence="5 7" id="KW-1133">Transmembrane helix</keyword>
<evidence type="ECO:0000313" key="8">
    <source>
        <dbReference type="EMBL" id="WOJ91441.1"/>
    </source>
</evidence>
<protein>
    <submittedName>
        <fullName evidence="8">YeiH family protein</fullName>
    </submittedName>
</protein>
<evidence type="ECO:0000256" key="2">
    <source>
        <dbReference type="ARBA" id="ARBA00007977"/>
    </source>
</evidence>
<feature type="transmembrane region" description="Helical" evidence="7">
    <location>
        <begin position="26"/>
        <end position="47"/>
    </location>
</feature>